<dbReference type="RefSeq" id="WP_274321891.1">
    <property type="nucleotide sequence ID" value="NZ_CP118158.1"/>
</dbReference>
<sequence>MDFVARYSAVDRVGRTTAFAPLQVDVTGGGIFALIVTFLLTALFYAVTLHLAATFFIGDVPSQRAAYVGPIPAVVSILLGRYGVEGIGFVPPGLAFLVALVVTLLADAIAISVSYRISWRPTAILTALHLAFSVALIIPLNNIFQFV</sequence>
<feature type="transmembrane region" description="Helical" evidence="1">
    <location>
        <begin position="31"/>
        <end position="53"/>
    </location>
</feature>
<dbReference type="AlphaFoldDB" id="A0ABD5Y077"/>
<dbReference type="Pfam" id="PF24285">
    <property type="entry name" value="DUF7473"/>
    <property type="match status" value="1"/>
</dbReference>
<proteinExistence type="predicted"/>
<dbReference type="Proteomes" id="UP001596432">
    <property type="component" value="Unassembled WGS sequence"/>
</dbReference>
<evidence type="ECO:0000256" key="1">
    <source>
        <dbReference type="SAM" id="Phobius"/>
    </source>
</evidence>
<feature type="transmembrane region" description="Helical" evidence="1">
    <location>
        <begin position="65"/>
        <end position="84"/>
    </location>
</feature>
<evidence type="ECO:0008006" key="4">
    <source>
        <dbReference type="Google" id="ProtNLM"/>
    </source>
</evidence>
<comment type="caution">
    <text evidence="2">The sequence shown here is derived from an EMBL/GenBank/DDBJ whole genome shotgun (WGS) entry which is preliminary data.</text>
</comment>
<keyword evidence="1" id="KW-0812">Transmembrane</keyword>
<evidence type="ECO:0000313" key="2">
    <source>
        <dbReference type="EMBL" id="MFC7140802.1"/>
    </source>
</evidence>
<feature type="transmembrane region" description="Helical" evidence="1">
    <location>
        <begin position="90"/>
        <end position="111"/>
    </location>
</feature>
<evidence type="ECO:0000313" key="3">
    <source>
        <dbReference type="Proteomes" id="UP001596432"/>
    </source>
</evidence>
<protein>
    <recommendedName>
        <fullName evidence="4">Yip1 domain-containing protein</fullName>
    </recommendedName>
</protein>
<name>A0ABD5Y077_9EURY</name>
<keyword evidence="3" id="KW-1185">Reference proteome</keyword>
<keyword evidence="1" id="KW-1133">Transmembrane helix</keyword>
<keyword evidence="1" id="KW-0472">Membrane</keyword>
<reference evidence="2 3" key="1">
    <citation type="journal article" date="2019" name="Int. J. Syst. Evol. Microbiol.">
        <title>The Global Catalogue of Microorganisms (GCM) 10K type strain sequencing project: providing services to taxonomists for standard genome sequencing and annotation.</title>
        <authorList>
            <consortium name="The Broad Institute Genomics Platform"/>
            <consortium name="The Broad Institute Genome Sequencing Center for Infectious Disease"/>
            <person name="Wu L."/>
            <person name="Ma J."/>
        </authorList>
    </citation>
    <scope>NUCLEOTIDE SEQUENCE [LARGE SCALE GENOMIC DNA]</scope>
    <source>
        <strain evidence="2 3">XZYJT29</strain>
    </source>
</reference>
<dbReference type="EMBL" id="JBHTAS010000001">
    <property type="protein sequence ID" value="MFC7140802.1"/>
    <property type="molecule type" value="Genomic_DNA"/>
</dbReference>
<feature type="transmembrane region" description="Helical" evidence="1">
    <location>
        <begin position="123"/>
        <end position="144"/>
    </location>
</feature>
<dbReference type="InterPro" id="IPR055896">
    <property type="entry name" value="DUF7473"/>
</dbReference>
<organism evidence="2 3">
    <name type="scientific">Halosimplex aquaticum</name>
    <dbReference type="NCBI Taxonomy" id="3026162"/>
    <lineage>
        <taxon>Archaea</taxon>
        <taxon>Methanobacteriati</taxon>
        <taxon>Methanobacteriota</taxon>
        <taxon>Stenosarchaea group</taxon>
        <taxon>Halobacteria</taxon>
        <taxon>Halobacteriales</taxon>
        <taxon>Haloarculaceae</taxon>
        <taxon>Halosimplex</taxon>
    </lineage>
</organism>
<dbReference type="GeneID" id="78821108"/>
<accession>A0ABD5Y077</accession>
<gene>
    <name evidence="2" type="ORF">ACFQMA_13340</name>
</gene>